<sequence length="496" mass="55557">MDGHKRRSTSNQDKASKAMGAFVHHVRDCELFFSAGLPYWYIRPTSEHPNVRIDREALLATPLTERIVHDDFPSHPRKVIYRGTLNNVKRAAVIEKWAYTIVDCGNPFDFTGTDVEGLPEASSSATSAAGPSSASLAGSLVGPTRSSKGKGKASKSYDGSKRQKGPQQPQRDKFAEIPGDCTPEVLEVWVNALKAIDRSLRPAKGDVKNSGYAFPDPGMILFAPPEKRSKMLKTWLRLRAALTFRHMMDPPCLASSAWSPHQWRMVLAITETHTKPTGQGHMAKERNIIQDLLSECCRFNNLTLHLVDEDPYQFRWRDQRVPAGLLLNDAKMVKEIVWELFELNFRFEFHALARRFLGHTQDFSAGVGEASSFDDEVNGCFFKTKGLGNPSDADVHGASAGLAAAALEHRKKYIVRFASVLAKWPKSEEGVAILAGRSKTKEFSDAEFLKLEEWAATFYCQTFFSNFGRPPIIPHRLDCLVDLYPEDESDHEDLED</sequence>
<comment type="caution">
    <text evidence="2">The sequence shown here is derived from an EMBL/GenBank/DDBJ whole genome shotgun (WGS) entry which is preliminary data.</text>
</comment>
<dbReference type="Proteomes" id="UP001465976">
    <property type="component" value="Unassembled WGS sequence"/>
</dbReference>
<evidence type="ECO:0000313" key="2">
    <source>
        <dbReference type="EMBL" id="KAL0571998.1"/>
    </source>
</evidence>
<evidence type="ECO:0000256" key="1">
    <source>
        <dbReference type="SAM" id="MobiDB-lite"/>
    </source>
</evidence>
<evidence type="ECO:0000313" key="3">
    <source>
        <dbReference type="Proteomes" id="UP001465976"/>
    </source>
</evidence>
<organism evidence="2 3">
    <name type="scientific">Marasmius crinis-equi</name>
    <dbReference type="NCBI Taxonomy" id="585013"/>
    <lineage>
        <taxon>Eukaryota</taxon>
        <taxon>Fungi</taxon>
        <taxon>Dikarya</taxon>
        <taxon>Basidiomycota</taxon>
        <taxon>Agaricomycotina</taxon>
        <taxon>Agaricomycetes</taxon>
        <taxon>Agaricomycetidae</taxon>
        <taxon>Agaricales</taxon>
        <taxon>Marasmiineae</taxon>
        <taxon>Marasmiaceae</taxon>
        <taxon>Marasmius</taxon>
    </lineage>
</organism>
<gene>
    <name evidence="2" type="ORF">V5O48_009964</name>
</gene>
<name>A0ABR3F9M4_9AGAR</name>
<keyword evidence="3" id="KW-1185">Reference proteome</keyword>
<proteinExistence type="predicted"/>
<dbReference type="EMBL" id="JBAHYK010000687">
    <property type="protein sequence ID" value="KAL0571998.1"/>
    <property type="molecule type" value="Genomic_DNA"/>
</dbReference>
<feature type="region of interest" description="Disordered" evidence="1">
    <location>
        <begin position="119"/>
        <end position="177"/>
    </location>
</feature>
<accession>A0ABR3F9M4</accession>
<reference evidence="2 3" key="1">
    <citation type="submission" date="2024-02" db="EMBL/GenBank/DDBJ databases">
        <title>A draft genome for the cacao thread blight pathogen Marasmius crinis-equi.</title>
        <authorList>
            <person name="Cohen S.P."/>
            <person name="Baruah I.K."/>
            <person name="Amoako-Attah I."/>
            <person name="Bukari Y."/>
            <person name="Meinhardt L.W."/>
            <person name="Bailey B.A."/>
        </authorList>
    </citation>
    <scope>NUCLEOTIDE SEQUENCE [LARGE SCALE GENOMIC DNA]</scope>
    <source>
        <strain evidence="2 3">GH-76</strain>
    </source>
</reference>
<protein>
    <submittedName>
        <fullName evidence="2">Uncharacterized protein</fullName>
    </submittedName>
</protein>
<feature type="compositionally biased region" description="Low complexity" evidence="1">
    <location>
        <begin position="119"/>
        <end position="143"/>
    </location>
</feature>